<sequence>MKRRQIQAGSPFDEAQINYAIQVPNQPFQEPVQSNSQINVPTNPKVKELAPIQEIDFREALLQEIDSMQKQETQSTPQVQQQIFQSQEKITPQQTQTTIQQTQQTQSNQQLSRAQQLIQQSQQLIQRRRQPKQQEQQHQIDTNQNQQQFNTSPNYQQPNSNQSVKIEENIQRPQIQTIEQQELQQPKQQQSQQQQQQQQLQEQSQFSQKQNQDLNFQQMVEVPNDQQLKKSIDPPNTQLNDNQNEQIQQNQVQKTRQQIPVPKNKETEQKQNTQIIENVFKEQQPQLQQQKMIINQNNQNQSSVITAQTFYHGLVSYDIQSNQITKLRFGSIASQYPGPYFKNRNPDNLRQLRYFWSSYNPNNALLQLAIDHLERPLEKNSALQIIESKLLNNQSGLAFVEAYERIHNQNDWETKLLVSILEGELINTKQQQSLIEYIKKRSYHDDQEAWLIRLAVLLKMVPIDQDYYSELLIQLQHLYSNEQIQARLLWILLKMEIQNTQLDVFLLSFFTKLNYSLCHSEIQLLLGDSHMCFHNQQNAELYYKLSLLFLESENYDKALECVKFSIDLGYHSKARDLRERILYVIELKEKNKSNTNNNSNGGLLGYFGQAVNAVKNIQKQPQSQQQQSYQPQPQNFYYDKQLKAYVINGVPQIAPPEEEQKKEVIVTAPPPPRRKIDPPKPIVQDEQLTQSTQEITEDPFATQSLTNQSEHNKKKNNLLRNRYVQ</sequence>
<evidence type="ECO:0000256" key="1">
    <source>
        <dbReference type="PROSITE-ProRule" id="PRU00339"/>
    </source>
</evidence>
<evidence type="ECO:0000256" key="2">
    <source>
        <dbReference type="SAM" id="MobiDB-lite"/>
    </source>
</evidence>
<dbReference type="InterPro" id="IPR019734">
    <property type="entry name" value="TPR_rpt"/>
</dbReference>
<feature type="compositionally biased region" description="Polar residues" evidence="2">
    <location>
        <begin position="151"/>
        <end position="161"/>
    </location>
</feature>
<feature type="repeat" description="TPR" evidence="1">
    <location>
        <begin position="539"/>
        <end position="572"/>
    </location>
</feature>
<dbReference type="Proteomes" id="UP000692954">
    <property type="component" value="Unassembled WGS sequence"/>
</dbReference>
<proteinExistence type="predicted"/>
<evidence type="ECO:0000313" key="4">
    <source>
        <dbReference type="Proteomes" id="UP000692954"/>
    </source>
</evidence>
<dbReference type="EMBL" id="CAJJDN010000034">
    <property type="protein sequence ID" value="CAD8076242.1"/>
    <property type="molecule type" value="Genomic_DNA"/>
</dbReference>
<dbReference type="PANTHER" id="PTHR14113">
    <property type="entry name" value="PICCOLO/BASSOON"/>
    <property type="match status" value="1"/>
</dbReference>
<gene>
    <name evidence="3" type="ORF">PSON_ATCC_30995.1.T0340278</name>
</gene>
<accession>A0A8S1MC28</accession>
<dbReference type="AlphaFoldDB" id="A0A8S1MC28"/>
<dbReference type="PANTHER" id="PTHR14113:SF13">
    <property type="match status" value="1"/>
</dbReference>
<organism evidence="3 4">
    <name type="scientific">Paramecium sonneborni</name>
    <dbReference type="NCBI Taxonomy" id="65129"/>
    <lineage>
        <taxon>Eukaryota</taxon>
        <taxon>Sar</taxon>
        <taxon>Alveolata</taxon>
        <taxon>Ciliophora</taxon>
        <taxon>Intramacronucleata</taxon>
        <taxon>Oligohymenophorea</taxon>
        <taxon>Peniculida</taxon>
        <taxon>Parameciidae</taxon>
        <taxon>Paramecium</taxon>
    </lineage>
</organism>
<evidence type="ECO:0000313" key="3">
    <source>
        <dbReference type="EMBL" id="CAD8076242.1"/>
    </source>
</evidence>
<name>A0A8S1MC28_9CILI</name>
<keyword evidence="1" id="KW-0802">TPR repeat</keyword>
<dbReference type="PROSITE" id="PS50005">
    <property type="entry name" value="TPR"/>
    <property type="match status" value="1"/>
</dbReference>
<comment type="caution">
    <text evidence="3">The sequence shown here is derived from an EMBL/GenBank/DDBJ whole genome shotgun (WGS) entry which is preliminary data.</text>
</comment>
<feature type="region of interest" description="Disordered" evidence="2">
    <location>
        <begin position="658"/>
        <end position="725"/>
    </location>
</feature>
<keyword evidence="4" id="KW-1185">Reference proteome</keyword>
<reference evidence="3" key="1">
    <citation type="submission" date="2021-01" db="EMBL/GenBank/DDBJ databases">
        <authorList>
            <consortium name="Genoscope - CEA"/>
            <person name="William W."/>
        </authorList>
    </citation>
    <scope>NUCLEOTIDE SEQUENCE</scope>
</reference>
<feature type="region of interest" description="Disordered" evidence="2">
    <location>
        <begin position="122"/>
        <end position="161"/>
    </location>
</feature>
<dbReference type="InterPro" id="IPR052098">
    <property type="entry name" value="Presynaptic_Scaffold_Bsn/Pclo"/>
</dbReference>
<protein>
    <submittedName>
        <fullName evidence="3">Uncharacterized protein</fullName>
    </submittedName>
</protein>
<feature type="compositionally biased region" description="Low complexity" evidence="2">
    <location>
        <begin position="133"/>
        <end position="150"/>
    </location>
</feature>
<feature type="region of interest" description="Disordered" evidence="2">
    <location>
        <begin position="180"/>
        <end position="210"/>
    </location>
</feature>
<feature type="region of interest" description="Disordered" evidence="2">
    <location>
        <begin position="246"/>
        <end position="269"/>
    </location>
</feature>
<dbReference type="OrthoDB" id="310824at2759"/>